<accession>A0A927FFG9</accession>
<dbReference type="GO" id="GO:0030973">
    <property type="term" value="F:molybdate ion binding"/>
    <property type="evidence" value="ECO:0007669"/>
    <property type="project" value="InterPro"/>
</dbReference>
<dbReference type="PANTHER" id="PTHR30632:SF14">
    <property type="entry name" value="TUNGSTATE_MOLYBDATE_CHROMATE-BINDING PROTEIN MODA"/>
    <property type="match status" value="1"/>
</dbReference>
<dbReference type="Proteomes" id="UP000647424">
    <property type="component" value="Unassembled WGS sequence"/>
</dbReference>
<dbReference type="AlphaFoldDB" id="A0A927FFG9"/>
<evidence type="ECO:0000256" key="4">
    <source>
        <dbReference type="PIRSR" id="PIRSR004846-1"/>
    </source>
</evidence>
<evidence type="ECO:0000256" key="1">
    <source>
        <dbReference type="ARBA" id="ARBA00009175"/>
    </source>
</evidence>
<reference evidence="5" key="1">
    <citation type="submission" date="2020-09" db="EMBL/GenBank/DDBJ databases">
        <title>Genome seq and assembly of Limnohabitants sp.</title>
        <authorList>
            <person name="Chhetri G."/>
        </authorList>
    </citation>
    <scope>NUCLEOTIDE SEQUENCE</scope>
    <source>
        <strain evidence="5">JUR4</strain>
    </source>
</reference>
<comment type="similarity">
    <text evidence="1">Belongs to the bacterial solute-binding protein ModA family.</text>
</comment>
<dbReference type="InterPro" id="IPR044084">
    <property type="entry name" value="AvModA-like_subst-bd"/>
</dbReference>
<keyword evidence="6" id="KW-1185">Reference proteome</keyword>
<evidence type="ECO:0000313" key="6">
    <source>
        <dbReference type="Proteomes" id="UP000647424"/>
    </source>
</evidence>
<dbReference type="PANTHER" id="PTHR30632">
    <property type="entry name" value="MOLYBDATE-BINDING PERIPLASMIC PROTEIN"/>
    <property type="match status" value="1"/>
</dbReference>
<dbReference type="SUPFAM" id="SSF53850">
    <property type="entry name" value="Periplasmic binding protein-like II"/>
    <property type="match status" value="1"/>
</dbReference>
<dbReference type="NCBIfam" id="TIGR01256">
    <property type="entry name" value="modA"/>
    <property type="match status" value="1"/>
</dbReference>
<name>A0A927FFG9_9BURK</name>
<protein>
    <submittedName>
        <fullName evidence="5">Molybdate ABC transporter substrate-binding protein</fullName>
    </submittedName>
</protein>
<dbReference type="InterPro" id="IPR005950">
    <property type="entry name" value="ModA"/>
</dbReference>
<feature type="binding site" evidence="4">
    <location>
        <position position="83"/>
    </location>
    <ligand>
        <name>molybdate</name>
        <dbReference type="ChEBI" id="CHEBI:36264"/>
    </ligand>
</feature>
<dbReference type="InterPro" id="IPR050682">
    <property type="entry name" value="ModA/WtpA"/>
</dbReference>
<dbReference type="GO" id="GO:0046872">
    <property type="term" value="F:metal ion binding"/>
    <property type="evidence" value="ECO:0007669"/>
    <property type="project" value="UniProtKB-KW"/>
</dbReference>
<proteinExistence type="inferred from homology"/>
<keyword evidence="3" id="KW-0732">Signal</keyword>
<feature type="binding site" evidence="4">
    <location>
        <position position="194"/>
    </location>
    <ligand>
        <name>molybdate</name>
        <dbReference type="ChEBI" id="CHEBI:36264"/>
    </ligand>
</feature>
<dbReference type="GO" id="GO:0015689">
    <property type="term" value="P:molybdate ion transport"/>
    <property type="evidence" value="ECO:0007669"/>
    <property type="project" value="InterPro"/>
</dbReference>
<evidence type="ECO:0000313" key="5">
    <source>
        <dbReference type="EMBL" id="MBD8050086.1"/>
    </source>
</evidence>
<dbReference type="Pfam" id="PF13531">
    <property type="entry name" value="SBP_bac_11"/>
    <property type="match status" value="1"/>
</dbReference>
<dbReference type="PIRSF" id="PIRSF004846">
    <property type="entry name" value="ModA"/>
    <property type="match status" value="1"/>
</dbReference>
<evidence type="ECO:0000256" key="3">
    <source>
        <dbReference type="ARBA" id="ARBA00022729"/>
    </source>
</evidence>
<organism evidence="5 6">
    <name type="scientific">Limnohabitans radicicola</name>
    <dbReference type="NCBI Taxonomy" id="2771427"/>
    <lineage>
        <taxon>Bacteria</taxon>
        <taxon>Pseudomonadati</taxon>
        <taxon>Pseudomonadota</taxon>
        <taxon>Betaproteobacteria</taxon>
        <taxon>Burkholderiales</taxon>
        <taxon>Comamonadaceae</taxon>
        <taxon>Limnohabitans</taxon>
    </lineage>
</organism>
<dbReference type="EMBL" id="JACYFT010000001">
    <property type="protein sequence ID" value="MBD8050086.1"/>
    <property type="molecule type" value="Genomic_DNA"/>
</dbReference>
<keyword evidence="2 4" id="KW-0479">Metal-binding</keyword>
<gene>
    <name evidence="5" type="primary">modA</name>
    <name evidence="5" type="ORF">IC609_05990</name>
</gene>
<comment type="caution">
    <text evidence="5">The sequence shown here is derived from an EMBL/GenBank/DDBJ whole genome shotgun (WGS) entry which is preliminary data.</text>
</comment>
<dbReference type="Gene3D" id="3.40.190.10">
    <property type="entry name" value="Periplasmic binding protein-like II"/>
    <property type="match status" value="2"/>
</dbReference>
<evidence type="ECO:0000256" key="2">
    <source>
        <dbReference type="ARBA" id="ARBA00022723"/>
    </source>
</evidence>
<keyword evidence="4" id="KW-0500">Molybdenum</keyword>
<dbReference type="CDD" id="cd13539">
    <property type="entry name" value="PBP2_AvModA"/>
    <property type="match status" value="1"/>
</dbReference>
<sequence>MQKMHDFMRSLFWRAGTPARRRVVLLAWGLVWMGVGPTAQAQTATAGPLKVAAAANLKFVLADIETQYRQQTGQSVQFNFGASVQLARQIQQGLPVQLFISADEEQVAWLQQNGLTQDSGQRYAIGRLALIGLQAHPLAKSASPEAALRALAPADKLALANPQLAPYGLAAQQVLHKTGVWPRLQKQLVLGENIGQATQYVLTGAAPLGFTAYALTLAPETAGQFKVWPVPPDWHAPLNQRMVLLKGASPQAQAFRDYLLGPQAKALFVKHGYALPQ</sequence>